<dbReference type="Pfam" id="PF01339">
    <property type="entry name" value="CheB_methylest"/>
    <property type="match status" value="1"/>
</dbReference>
<evidence type="ECO:0000256" key="7">
    <source>
        <dbReference type="PROSITE-ProRule" id="PRU00169"/>
    </source>
</evidence>
<feature type="active site" evidence="6">
    <location>
        <position position="290"/>
    </location>
</feature>
<dbReference type="Proteomes" id="UP000321046">
    <property type="component" value="Unassembled WGS sequence"/>
</dbReference>
<feature type="active site" evidence="6">
    <location>
        <position position="198"/>
    </location>
</feature>
<evidence type="ECO:0000259" key="10">
    <source>
        <dbReference type="PROSITE" id="PS50122"/>
    </source>
</evidence>
<dbReference type="PROSITE" id="PS50122">
    <property type="entry name" value="CHEB"/>
    <property type="match status" value="1"/>
</dbReference>
<dbReference type="GO" id="GO:0005737">
    <property type="term" value="C:cytoplasm"/>
    <property type="evidence" value="ECO:0007669"/>
    <property type="project" value="InterPro"/>
</dbReference>
<dbReference type="InterPro" id="IPR008248">
    <property type="entry name" value="CheB-like"/>
</dbReference>
<dbReference type="PROSITE" id="PS50110">
    <property type="entry name" value="RESPONSE_REGULATORY"/>
    <property type="match status" value="1"/>
</dbReference>
<evidence type="ECO:0000259" key="9">
    <source>
        <dbReference type="PROSITE" id="PS50110"/>
    </source>
</evidence>
<protein>
    <recommendedName>
        <fullName evidence="4">protein-glutamate methylesterase</fullName>
        <ecNumber evidence="4">3.1.1.61</ecNumber>
    </recommendedName>
</protein>
<evidence type="ECO:0000256" key="4">
    <source>
        <dbReference type="ARBA" id="ARBA00039140"/>
    </source>
</evidence>
<dbReference type="SUPFAM" id="SSF52738">
    <property type="entry name" value="Methylesterase CheB, C-terminal domain"/>
    <property type="match status" value="1"/>
</dbReference>
<dbReference type="GO" id="GO:0008984">
    <property type="term" value="F:protein-glutamate methylesterase activity"/>
    <property type="evidence" value="ECO:0007669"/>
    <property type="project" value="UniProtKB-EC"/>
</dbReference>
<comment type="catalytic activity">
    <reaction evidence="5">
        <text>[protein]-L-glutamate 5-O-methyl ester + H2O = L-glutamyl-[protein] + methanol + H(+)</text>
        <dbReference type="Rhea" id="RHEA:23236"/>
        <dbReference type="Rhea" id="RHEA-COMP:10208"/>
        <dbReference type="Rhea" id="RHEA-COMP:10311"/>
        <dbReference type="ChEBI" id="CHEBI:15377"/>
        <dbReference type="ChEBI" id="CHEBI:15378"/>
        <dbReference type="ChEBI" id="CHEBI:17790"/>
        <dbReference type="ChEBI" id="CHEBI:29973"/>
        <dbReference type="ChEBI" id="CHEBI:82795"/>
        <dbReference type="EC" id="3.1.1.61"/>
    </reaction>
</comment>
<sequence>MTSPSSTPIRVALLLPEAVQRQNFLELLSDDPLLDVCLELSSTDTLIDRLNRARADLLVIAETPGPGASLRSIIAAVMSHAPMPIVIAATTHHVDQTPGPRAMEGLRAGALTVLPGLISNLDAHQRGQLLLTLHDMSALKVVRRRHSHPPSSPPRSARQRPTPEVIGIAASSGGPAALHQILIELPADFPTPILIVQHFTAGFLSPFIRWLSHDTRLHIDIARDGQPLRPGCVYIAPDHHHLGASQGKILLSNAPAIGGFRPSATHLFTSLADNYGPRAWGIILTGMGRDGVDGLMHMRHRGALTIAQHEQGCAVYGMPRAALESGAAAHALPLSHMPRHLLDRQLSHGLHPPD</sequence>
<evidence type="ECO:0000256" key="1">
    <source>
        <dbReference type="ARBA" id="ARBA00022490"/>
    </source>
</evidence>
<feature type="domain" description="CheB-type methylesterase" evidence="10">
    <location>
        <begin position="161"/>
        <end position="342"/>
    </location>
</feature>
<dbReference type="AlphaFoldDB" id="A0A5C6X9Q5"/>
<dbReference type="GO" id="GO:0006935">
    <property type="term" value="P:chemotaxis"/>
    <property type="evidence" value="ECO:0007669"/>
    <property type="project" value="UniProtKB-UniRule"/>
</dbReference>
<dbReference type="InterPro" id="IPR000673">
    <property type="entry name" value="Sig_transdc_resp-reg_Me-estase"/>
</dbReference>
<evidence type="ECO:0000313" key="11">
    <source>
        <dbReference type="EMBL" id="TXD34012.1"/>
    </source>
</evidence>
<organism evidence="11 12">
    <name type="scientific">Lujinxingia vulgaris</name>
    <dbReference type="NCBI Taxonomy" id="2600176"/>
    <lineage>
        <taxon>Bacteria</taxon>
        <taxon>Deltaproteobacteria</taxon>
        <taxon>Bradymonadales</taxon>
        <taxon>Lujinxingiaceae</taxon>
        <taxon>Lujinxingia</taxon>
    </lineage>
</organism>
<evidence type="ECO:0000256" key="5">
    <source>
        <dbReference type="ARBA" id="ARBA00048267"/>
    </source>
</evidence>
<dbReference type="EMBL" id="VOSL01000058">
    <property type="protein sequence ID" value="TXD34012.1"/>
    <property type="molecule type" value="Genomic_DNA"/>
</dbReference>
<reference evidence="11 12" key="1">
    <citation type="submission" date="2019-08" db="EMBL/GenBank/DDBJ databases">
        <title>Bradymonadales sp. TMQ2.</title>
        <authorList>
            <person name="Liang Q."/>
        </authorList>
    </citation>
    <scope>NUCLEOTIDE SEQUENCE [LARGE SCALE GENOMIC DNA]</scope>
    <source>
        <strain evidence="11 12">TMQ2</strain>
    </source>
</reference>
<dbReference type="EC" id="3.1.1.61" evidence="4"/>
<dbReference type="PIRSF" id="PIRSF000876">
    <property type="entry name" value="RR_chemtxs_CheB"/>
    <property type="match status" value="1"/>
</dbReference>
<dbReference type="CDD" id="cd16432">
    <property type="entry name" value="CheB_Rec"/>
    <property type="match status" value="1"/>
</dbReference>
<dbReference type="GO" id="GO:0000156">
    <property type="term" value="F:phosphorelay response regulator activity"/>
    <property type="evidence" value="ECO:0007669"/>
    <property type="project" value="InterPro"/>
</dbReference>
<feature type="domain" description="Response regulatory" evidence="9">
    <location>
        <begin position="10"/>
        <end position="131"/>
    </location>
</feature>
<evidence type="ECO:0000256" key="8">
    <source>
        <dbReference type="SAM" id="MobiDB-lite"/>
    </source>
</evidence>
<proteinExistence type="predicted"/>
<name>A0A5C6X9Q5_9DELT</name>
<dbReference type="InterPro" id="IPR035909">
    <property type="entry name" value="CheB_C"/>
</dbReference>
<comment type="caution">
    <text evidence="11">The sequence shown here is derived from an EMBL/GenBank/DDBJ whole genome shotgun (WGS) entry which is preliminary data.</text>
</comment>
<keyword evidence="2 6" id="KW-0145">Chemotaxis</keyword>
<gene>
    <name evidence="11" type="ORF">FRC96_14775</name>
</gene>
<dbReference type="PANTHER" id="PTHR42872">
    <property type="entry name" value="PROTEIN-GLUTAMATE METHYLESTERASE/PROTEIN-GLUTAMINE GLUTAMINASE"/>
    <property type="match status" value="1"/>
</dbReference>
<keyword evidence="3 6" id="KW-0378">Hydrolase</keyword>
<evidence type="ECO:0000313" key="12">
    <source>
        <dbReference type="Proteomes" id="UP000321046"/>
    </source>
</evidence>
<dbReference type="InterPro" id="IPR001789">
    <property type="entry name" value="Sig_transdc_resp-reg_receiver"/>
</dbReference>
<evidence type="ECO:0000256" key="3">
    <source>
        <dbReference type="ARBA" id="ARBA00022801"/>
    </source>
</evidence>
<feature type="region of interest" description="Disordered" evidence="8">
    <location>
        <begin position="142"/>
        <end position="161"/>
    </location>
</feature>
<evidence type="ECO:0000256" key="6">
    <source>
        <dbReference type="PROSITE-ProRule" id="PRU00050"/>
    </source>
</evidence>
<dbReference type="RefSeq" id="WP_146975508.1">
    <property type="nucleotide sequence ID" value="NZ_VOSL01000058.1"/>
</dbReference>
<dbReference type="OrthoDB" id="9793421at2"/>
<dbReference type="PANTHER" id="PTHR42872:SF6">
    <property type="entry name" value="PROTEIN-GLUTAMATE METHYLESTERASE_PROTEIN-GLUTAMINE GLUTAMINASE"/>
    <property type="match status" value="1"/>
</dbReference>
<dbReference type="Gene3D" id="3.40.50.180">
    <property type="entry name" value="Methylesterase CheB, C-terminal domain"/>
    <property type="match status" value="1"/>
</dbReference>
<comment type="caution">
    <text evidence="7">Lacks conserved residue(s) required for the propagation of feature annotation.</text>
</comment>
<feature type="active site" evidence="6">
    <location>
        <position position="171"/>
    </location>
</feature>
<evidence type="ECO:0000256" key="2">
    <source>
        <dbReference type="ARBA" id="ARBA00022500"/>
    </source>
</evidence>
<keyword evidence="1" id="KW-0963">Cytoplasm</keyword>
<accession>A0A5C6X9Q5</accession>